<organism evidence="1 2">
    <name type="scientific">Candidatus Woesebacteria bacterium GW2011_GWA2_44_33</name>
    <dbReference type="NCBI Taxonomy" id="1618564"/>
    <lineage>
        <taxon>Bacteria</taxon>
        <taxon>Candidatus Woeseibacteriota</taxon>
    </lineage>
</organism>
<gene>
    <name evidence="1" type="ORF">UW60_C0011G0003</name>
</gene>
<accession>A0A0G1J785</accession>
<evidence type="ECO:0000313" key="2">
    <source>
        <dbReference type="Proteomes" id="UP000034826"/>
    </source>
</evidence>
<comment type="caution">
    <text evidence="1">The sequence shown here is derived from an EMBL/GenBank/DDBJ whole genome shotgun (WGS) entry which is preliminary data.</text>
</comment>
<dbReference type="AlphaFoldDB" id="A0A0G1J785"/>
<name>A0A0G1J785_9BACT</name>
<dbReference type="EMBL" id="LCIY01000011">
    <property type="protein sequence ID" value="KKT67203.1"/>
    <property type="molecule type" value="Genomic_DNA"/>
</dbReference>
<sequence>MDNNIQVNYGNCGEVAKELVSRLRGRSFSIEYFESNIYPEPPPKRIPGLRLYDEDPIPGFDASLGYHLEADILTILVSPKRKLEWNLNIEEVSVTFCENGRIMIEKTLLNAVFYIMVLSFDDAKS</sequence>
<proteinExistence type="predicted"/>
<evidence type="ECO:0000313" key="1">
    <source>
        <dbReference type="EMBL" id="KKT67203.1"/>
    </source>
</evidence>
<dbReference type="Proteomes" id="UP000034826">
    <property type="component" value="Unassembled WGS sequence"/>
</dbReference>
<protein>
    <submittedName>
        <fullName evidence="1">Uncharacterized protein</fullName>
    </submittedName>
</protein>
<reference evidence="1 2" key="1">
    <citation type="journal article" date="2015" name="Nature">
        <title>rRNA introns, odd ribosomes, and small enigmatic genomes across a large radiation of phyla.</title>
        <authorList>
            <person name="Brown C.T."/>
            <person name="Hug L.A."/>
            <person name="Thomas B.C."/>
            <person name="Sharon I."/>
            <person name="Castelle C.J."/>
            <person name="Singh A."/>
            <person name="Wilkins M.J."/>
            <person name="Williams K.H."/>
            <person name="Banfield J.F."/>
        </authorList>
    </citation>
    <scope>NUCLEOTIDE SEQUENCE [LARGE SCALE GENOMIC DNA]</scope>
</reference>